<evidence type="ECO:0000256" key="1">
    <source>
        <dbReference type="ARBA" id="ARBA00005964"/>
    </source>
</evidence>
<dbReference type="Gene3D" id="3.40.50.1820">
    <property type="entry name" value="alpha/beta hydrolase"/>
    <property type="match status" value="1"/>
</dbReference>
<reference evidence="5" key="1">
    <citation type="submission" date="2020-05" db="EMBL/GenBank/DDBJ databases">
        <title>Mycena genomes resolve the evolution of fungal bioluminescence.</title>
        <authorList>
            <person name="Tsai I.J."/>
        </authorList>
    </citation>
    <scope>NUCLEOTIDE SEQUENCE</scope>
    <source>
        <strain evidence="5">110903Hualien_Pintung</strain>
    </source>
</reference>
<dbReference type="EMBL" id="JACAZE010000021">
    <property type="protein sequence ID" value="KAF7293275.1"/>
    <property type="molecule type" value="Genomic_DNA"/>
</dbReference>
<comment type="similarity">
    <text evidence="1 3">Belongs to the type-B carboxylesterase/lipase family.</text>
</comment>
<gene>
    <name evidence="5" type="ORF">HMN09_01206400</name>
</gene>
<sequence length="541" mass="58633">MKLSSSLLPLVLASCAFAAGPIVDLGQAGKFEGFIDATYNVSTFLGIPFAAPPLGNLRWQPPTAPAQNSSVQQVTTQPPICPQGSFGTNATANPLLVRRDISPPQSEDCLYLNVYSPSLTPKKLLPTLVWIHGGGALFAGYFVGGVPFYNGTELILESNREVVVVMMQYRLGLFGFLAGEQIHQHGVANAGLLDQQFALRWVQENVAKFGGDPKHVTIWGESAGAGSVFQHIVANGGRTEPQLFHAAITSSTAVEAQYPYNHWIPQASMSTFFNEVSKLAGCANATNLDCLRAVDSDTLSTLNLNIDIAAFYGSIAFLPVIDGSFIAENPLAQVAKGKVNGEIYLGVTNSDESVIFVDSSLPSYDVAQYTRNMLPALSVAQSEEVAKVYAGVGGSALEQIYTLLTESIFVCPSHYILDAFPGKSYKGQFAIAPALHEDDLVYYFPSFPGLSPGIPKFNNTQFIDAFNTGFLSFAVNYNPNDKIKETIAPNWPLWNAESREIMVFNQTQGADPQPAVGLQKVDEGMLQRCEFWRQLLIETCQ</sequence>
<organism evidence="5 6">
    <name type="scientific">Mycena chlorophos</name>
    <name type="common">Agaric fungus</name>
    <name type="synonym">Agaricus chlorophos</name>
    <dbReference type="NCBI Taxonomy" id="658473"/>
    <lineage>
        <taxon>Eukaryota</taxon>
        <taxon>Fungi</taxon>
        <taxon>Dikarya</taxon>
        <taxon>Basidiomycota</taxon>
        <taxon>Agaricomycotina</taxon>
        <taxon>Agaricomycetes</taxon>
        <taxon>Agaricomycetidae</taxon>
        <taxon>Agaricales</taxon>
        <taxon>Marasmiineae</taxon>
        <taxon>Mycenaceae</taxon>
        <taxon>Mycena</taxon>
    </lineage>
</organism>
<keyword evidence="2 3" id="KW-0378">Hydrolase</keyword>
<name>A0A8H6S8K5_MYCCL</name>
<dbReference type="PROSITE" id="PS51257">
    <property type="entry name" value="PROKAR_LIPOPROTEIN"/>
    <property type="match status" value="1"/>
</dbReference>
<dbReference type="PROSITE" id="PS00941">
    <property type="entry name" value="CARBOXYLESTERASE_B_2"/>
    <property type="match status" value="1"/>
</dbReference>
<dbReference type="InterPro" id="IPR050309">
    <property type="entry name" value="Type-B_Carboxylest/Lipase"/>
</dbReference>
<feature type="domain" description="Carboxylesterase type B" evidence="4">
    <location>
        <begin position="21"/>
        <end position="509"/>
    </location>
</feature>
<dbReference type="AlphaFoldDB" id="A0A8H6S8K5"/>
<dbReference type="PANTHER" id="PTHR11559">
    <property type="entry name" value="CARBOXYLESTERASE"/>
    <property type="match status" value="1"/>
</dbReference>
<evidence type="ECO:0000259" key="4">
    <source>
        <dbReference type="Pfam" id="PF00135"/>
    </source>
</evidence>
<keyword evidence="3" id="KW-0732">Signal</keyword>
<dbReference type="InterPro" id="IPR002018">
    <property type="entry name" value="CarbesteraseB"/>
</dbReference>
<keyword evidence="6" id="KW-1185">Reference proteome</keyword>
<dbReference type="InterPro" id="IPR029058">
    <property type="entry name" value="AB_hydrolase_fold"/>
</dbReference>
<dbReference type="PROSITE" id="PS00122">
    <property type="entry name" value="CARBOXYLESTERASE_B_1"/>
    <property type="match status" value="1"/>
</dbReference>
<dbReference type="EC" id="3.1.1.-" evidence="3"/>
<comment type="caution">
    <text evidence="5">The sequence shown here is derived from an EMBL/GenBank/DDBJ whole genome shotgun (WGS) entry which is preliminary data.</text>
</comment>
<feature type="signal peptide" evidence="3">
    <location>
        <begin position="1"/>
        <end position="18"/>
    </location>
</feature>
<evidence type="ECO:0000313" key="5">
    <source>
        <dbReference type="EMBL" id="KAF7293275.1"/>
    </source>
</evidence>
<evidence type="ECO:0000256" key="3">
    <source>
        <dbReference type="RuleBase" id="RU361235"/>
    </source>
</evidence>
<evidence type="ECO:0000256" key="2">
    <source>
        <dbReference type="ARBA" id="ARBA00022801"/>
    </source>
</evidence>
<accession>A0A8H6S8K5</accession>
<dbReference type="OrthoDB" id="408631at2759"/>
<dbReference type="InterPro" id="IPR019819">
    <property type="entry name" value="Carboxylesterase_B_CS"/>
</dbReference>
<evidence type="ECO:0000313" key="6">
    <source>
        <dbReference type="Proteomes" id="UP000613580"/>
    </source>
</evidence>
<dbReference type="SUPFAM" id="SSF53474">
    <property type="entry name" value="alpha/beta-Hydrolases"/>
    <property type="match status" value="1"/>
</dbReference>
<dbReference type="Pfam" id="PF00135">
    <property type="entry name" value="COesterase"/>
    <property type="match status" value="1"/>
</dbReference>
<dbReference type="Proteomes" id="UP000613580">
    <property type="component" value="Unassembled WGS sequence"/>
</dbReference>
<protein>
    <recommendedName>
        <fullName evidence="3">Carboxylic ester hydrolase</fullName>
        <ecNumber evidence="3">3.1.1.-</ecNumber>
    </recommendedName>
</protein>
<dbReference type="GO" id="GO:0016787">
    <property type="term" value="F:hydrolase activity"/>
    <property type="evidence" value="ECO:0007669"/>
    <property type="project" value="UniProtKB-KW"/>
</dbReference>
<dbReference type="InterPro" id="IPR019826">
    <property type="entry name" value="Carboxylesterase_B_AS"/>
</dbReference>
<feature type="chain" id="PRO_5034397933" description="Carboxylic ester hydrolase" evidence="3">
    <location>
        <begin position="19"/>
        <end position="541"/>
    </location>
</feature>
<proteinExistence type="inferred from homology"/>